<gene>
    <name evidence="1" type="ORF">ACLFYP115_03186</name>
</gene>
<dbReference type="InterPro" id="IPR001387">
    <property type="entry name" value="Cro/C1-type_HTH"/>
</dbReference>
<name>A0A6N2WB95_9FIRM</name>
<protein>
    <recommendedName>
        <fullName evidence="2">HTH cro/C1-type domain-containing protein</fullName>
    </recommendedName>
</protein>
<evidence type="ECO:0008006" key="2">
    <source>
        <dbReference type="Google" id="ProtNLM"/>
    </source>
</evidence>
<dbReference type="EMBL" id="CACRSQ010000010">
    <property type="protein sequence ID" value="VYT39500.1"/>
    <property type="molecule type" value="Genomic_DNA"/>
</dbReference>
<sequence>MSLFSEKLTHYIKKSRLTLLYLSSVSDLDVSYISKIKKGERLPRKKDLLVPLVNGLRLSPSEKEDLWNAYKISSIGEERFLQYQAVKKFLSSISSTDSHSVVCGFQHKLPANSVYYGKTDVNHIVKSVIEAECSKEDGCIQIVAQPDYHFLMEVLSSVILCCPDAKITQIICLQTGSEADKLAYNVESLRSMYPMLSRSGSYCVKYYYDDIPAHINRMNVMPFFIVTTDCTVSLSADYTLADVSANKNRRKLYTSIFDQMFACTEDLIIHEYKVTAGKNRPKDSISNKKATLAELSASPFLLPYYSDQALKEMVREDAPNYEFIVDSVLSYAEKLRYMIQNSGGFLSFFTERGALDFFKSGYLSGFSKKFFYPLKREDSISALKQFCSKQELIRHTPMLLKPDCLTLSSSFRIFSDSRTNKVLFHTEKPFFLTEQSLAVSIKDYLKYIADSDEVYSAADTAKFIQKHILLLEKQHTV</sequence>
<reference evidence="1" key="1">
    <citation type="submission" date="2019-11" db="EMBL/GenBank/DDBJ databases">
        <authorList>
            <person name="Feng L."/>
        </authorList>
    </citation>
    <scope>NUCLEOTIDE SEQUENCE</scope>
    <source>
        <strain evidence="1">AcaccaeLFYP115</strain>
    </source>
</reference>
<accession>A0A6N2WB95</accession>
<dbReference type="CDD" id="cd00093">
    <property type="entry name" value="HTH_XRE"/>
    <property type="match status" value="1"/>
</dbReference>
<dbReference type="AlphaFoldDB" id="A0A6N2WB95"/>
<organism evidence="1">
    <name type="scientific">Anaerostipes caccae</name>
    <dbReference type="NCBI Taxonomy" id="105841"/>
    <lineage>
        <taxon>Bacteria</taxon>
        <taxon>Bacillati</taxon>
        <taxon>Bacillota</taxon>
        <taxon>Clostridia</taxon>
        <taxon>Lachnospirales</taxon>
        <taxon>Lachnospiraceae</taxon>
        <taxon>Anaerostipes</taxon>
    </lineage>
</organism>
<evidence type="ECO:0000313" key="1">
    <source>
        <dbReference type="EMBL" id="VYT39500.1"/>
    </source>
</evidence>
<dbReference type="RefSeq" id="WP_006568187.1">
    <property type="nucleotide sequence ID" value="NZ_BAABZP010000001.1"/>
</dbReference>
<proteinExistence type="predicted"/>